<gene>
    <name evidence="1" type="ORF">ACFQNJ_07770</name>
</gene>
<dbReference type="SUPFAM" id="SSF53254">
    <property type="entry name" value="Phosphoglycerate mutase-like"/>
    <property type="match status" value="1"/>
</dbReference>
<dbReference type="SMART" id="SM00855">
    <property type="entry name" value="PGAM"/>
    <property type="match status" value="1"/>
</dbReference>
<evidence type="ECO:0000313" key="2">
    <source>
        <dbReference type="Proteomes" id="UP001596495"/>
    </source>
</evidence>
<protein>
    <submittedName>
        <fullName evidence="1">Histidine phosphatase family protein</fullName>
    </submittedName>
</protein>
<dbReference type="InterPro" id="IPR013078">
    <property type="entry name" value="His_Pase_superF_clade-1"/>
</dbReference>
<keyword evidence="2" id="KW-1185">Reference proteome</keyword>
<dbReference type="EMBL" id="JBHTBX010000004">
    <property type="protein sequence ID" value="MFC7434407.1"/>
    <property type="molecule type" value="Genomic_DNA"/>
</dbReference>
<name>A0ABW2R8J8_9BURK</name>
<dbReference type="RefSeq" id="WP_382255718.1">
    <property type="nucleotide sequence ID" value="NZ_JBHTBX010000004.1"/>
</dbReference>
<comment type="caution">
    <text evidence="1">The sequence shown here is derived from an EMBL/GenBank/DDBJ whole genome shotgun (WGS) entry which is preliminary data.</text>
</comment>
<sequence>MKLWLLRHARVQLPDGLCYGGSDVPADPDLTLDAARHWTARLPVGAIWRVSALGRAQQLADALRALREDIPQATVDERLNEMHFGRWELQPWDSIPRPAFDEWMADFAHHRFGGVESTQMLLDRVAVALQELKAAEPAHAVWVTHAGVIRAVSYIVQGGAMPIPDVGQWPREAPLPGGGVCLDI</sequence>
<dbReference type="Pfam" id="PF00300">
    <property type="entry name" value="His_Phos_1"/>
    <property type="match status" value="1"/>
</dbReference>
<organism evidence="1 2">
    <name type="scientific">Hydrogenophaga bisanensis</name>
    <dbReference type="NCBI Taxonomy" id="439611"/>
    <lineage>
        <taxon>Bacteria</taxon>
        <taxon>Pseudomonadati</taxon>
        <taxon>Pseudomonadota</taxon>
        <taxon>Betaproteobacteria</taxon>
        <taxon>Burkholderiales</taxon>
        <taxon>Comamonadaceae</taxon>
        <taxon>Hydrogenophaga</taxon>
    </lineage>
</organism>
<proteinExistence type="predicted"/>
<dbReference type="InterPro" id="IPR029033">
    <property type="entry name" value="His_PPase_superfam"/>
</dbReference>
<reference evidence="2" key="1">
    <citation type="journal article" date="2019" name="Int. J. Syst. Evol. Microbiol.">
        <title>The Global Catalogue of Microorganisms (GCM) 10K type strain sequencing project: providing services to taxonomists for standard genome sequencing and annotation.</title>
        <authorList>
            <consortium name="The Broad Institute Genomics Platform"/>
            <consortium name="The Broad Institute Genome Sequencing Center for Infectious Disease"/>
            <person name="Wu L."/>
            <person name="Ma J."/>
        </authorList>
    </citation>
    <scope>NUCLEOTIDE SEQUENCE [LARGE SCALE GENOMIC DNA]</scope>
    <source>
        <strain evidence="2">CCUG 54518</strain>
    </source>
</reference>
<dbReference type="Proteomes" id="UP001596495">
    <property type="component" value="Unassembled WGS sequence"/>
</dbReference>
<evidence type="ECO:0000313" key="1">
    <source>
        <dbReference type="EMBL" id="MFC7434407.1"/>
    </source>
</evidence>
<dbReference type="Gene3D" id="3.40.50.1240">
    <property type="entry name" value="Phosphoglycerate mutase-like"/>
    <property type="match status" value="1"/>
</dbReference>
<accession>A0ABW2R8J8</accession>